<reference evidence="2" key="1">
    <citation type="submission" date="2021-03" db="EMBL/GenBank/DDBJ databases">
        <title>Draft genome sequence of rust myrtle Austropuccinia psidii MF-1, a brazilian biotype.</title>
        <authorList>
            <person name="Quecine M.C."/>
            <person name="Pachon D.M.R."/>
            <person name="Bonatelli M.L."/>
            <person name="Correr F.H."/>
            <person name="Franceschini L.M."/>
            <person name="Leite T.F."/>
            <person name="Margarido G.R.A."/>
            <person name="Almeida C.A."/>
            <person name="Ferrarezi J.A."/>
            <person name="Labate C.A."/>
        </authorList>
    </citation>
    <scope>NUCLEOTIDE SEQUENCE</scope>
    <source>
        <strain evidence="2">MF-1</strain>
    </source>
</reference>
<dbReference type="OrthoDB" id="2497477at2759"/>
<evidence type="ECO:0000313" key="3">
    <source>
        <dbReference type="Proteomes" id="UP000765509"/>
    </source>
</evidence>
<organism evidence="2 3">
    <name type="scientific">Austropuccinia psidii MF-1</name>
    <dbReference type="NCBI Taxonomy" id="1389203"/>
    <lineage>
        <taxon>Eukaryota</taxon>
        <taxon>Fungi</taxon>
        <taxon>Dikarya</taxon>
        <taxon>Basidiomycota</taxon>
        <taxon>Pucciniomycotina</taxon>
        <taxon>Pucciniomycetes</taxon>
        <taxon>Pucciniales</taxon>
        <taxon>Sphaerophragmiaceae</taxon>
        <taxon>Austropuccinia</taxon>
    </lineage>
</organism>
<evidence type="ECO:0000313" key="2">
    <source>
        <dbReference type="EMBL" id="MBW0477897.1"/>
    </source>
</evidence>
<feature type="chain" id="PRO_5040480819" evidence="1">
    <location>
        <begin position="21"/>
        <end position="823"/>
    </location>
</feature>
<proteinExistence type="predicted"/>
<keyword evidence="3" id="KW-1185">Reference proteome</keyword>
<dbReference type="EMBL" id="AVOT02004966">
    <property type="protein sequence ID" value="MBW0477897.1"/>
    <property type="molecule type" value="Genomic_DNA"/>
</dbReference>
<accession>A0A9Q3GSQ9</accession>
<comment type="caution">
    <text evidence="2">The sequence shown here is derived from an EMBL/GenBank/DDBJ whole genome shotgun (WGS) entry which is preliminary data.</text>
</comment>
<keyword evidence="1" id="KW-0732">Signal</keyword>
<dbReference type="AlphaFoldDB" id="A0A9Q3GSQ9"/>
<dbReference type="Proteomes" id="UP000765509">
    <property type="component" value="Unassembled WGS sequence"/>
</dbReference>
<name>A0A9Q3GSQ9_9BASI</name>
<feature type="signal peptide" evidence="1">
    <location>
        <begin position="1"/>
        <end position="20"/>
    </location>
</feature>
<gene>
    <name evidence="2" type="ORF">O181_017612</name>
</gene>
<protein>
    <submittedName>
        <fullName evidence="2">Uncharacterized protein</fullName>
    </submittedName>
</protein>
<sequence>MVSLFTSAIYTLVFLSATRAKPYQHDQPAKIWDAYTSLLIGEIRQTSPQTVSGGFKVLFSHDFWRATIPLISNSMLVPFGPFILHDRPPMDLSDLRRDLFFNYLPNILFFGAVDGLFSQHVSSERATLTKRSLRNPLTGARDFLFNRQITKAPEELAKNAELKPPDINSDLKLPSEYQLVEGGSEIEHLTLPPMHVRMRRYLREVTARASLALGNLFRKLSPRLQRSFVPYYFKDYSLSTGAKMEPETRQAFKKVLKSWSDAYSKLFSNSKGKIDKNKVKSANKLQLNNLKKEAEQLWIENEKQAKIALKTSSAKHFANVVENHERLNKLRILQYNLERSHNSRTETIDQIIELFPEFDRKLFHKAKKEQLNTQLLAELDLKFKQLKAQPLNAAQPETNVAQQISALTQRVLPDYQPNPLEPPPPAVFAATELFSKLSSHEAYRMNLIRDKWVAEYSALQIAPPKSPNVVKHMHKIHQLKEKWSQSENTYILLTKVEVMRELLRDHLTQEIVSKKAFRKTRQVLKDLHKIEGKVQQLRQQGLLSGVLDTRFKRMVIETTKRMTSPSQDPKLKSVPKPTIAQATPQIQKRSLNSLVGGNSQTLLFTPGNTLGMVVPSWQETEALLQQIISTIEYNASSSLQSLPQDSNGNLAHISDTTPMLSLEESTIISDSKRVVELKILSDILHKLNFQVHVNQHTCDRSEHTRFSTDTVVAGYASSGVSRQLVVAGQQEQFNPEVLPALSKFVNSRGYHLEELIDLVLICNVRGNPPNLNLSGASFASSIYPCITAFRLFAFHNHLGLSRLSGNLTASFSSFKSETQTTCT</sequence>
<evidence type="ECO:0000256" key="1">
    <source>
        <dbReference type="SAM" id="SignalP"/>
    </source>
</evidence>